<evidence type="ECO:0000259" key="7">
    <source>
        <dbReference type="PROSITE" id="PS50157"/>
    </source>
</evidence>
<name>A0A5E4MES3_9HEMI</name>
<dbReference type="InterPro" id="IPR013087">
    <property type="entry name" value="Znf_C2H2_type"/>
</dbReference>
<dbReference type="Proteomes" id="UP000325440">
    <property type="component" value="Unassembled WGS sequence"/>
</dbReference>
<dbReference type="GO" id="GO:0008270">
    <property type="term" value="F:zinc ion binding"/>
    <property type="evidence" value="ECO:0007669"/>
    <property type="project" value="UniProtKB-KW"/>
</dbReference>
<evidence type="ECO:0000256" key="4">
    <source>
        <dbReference type="ARBA" id="ARBA00022833"/>
    </source>
</evidence>
<accession>A0A5E4MES3</accession>
<dbReference type="AlphaFoldDB" id="A0A5E4MES3"/>
<evidence type="ECO:0000256" key="6">
    <source>
        <dbReference type="SAM" id="MobiDB-lite"/>
    </source>
</evidence>
<feature type="region of interest" description="Disordered" evidence="6">
    <location>
        <begin position="164"/>
        <end position="189"/>
    </location>
</feature>
<dbReference type="PROSITE" id="PS50157">
    <property type="entry name" value="ZINC_FINGER_C2H2_2"/>
    <property type="match status" value="1"/>
</dbReference>
<feature type="compositionally biased region" description="Polar residues" evidence="6">
    <location>
        <begin position="21"/>
        <end position="30"/>
    </location>
</feature>
<keyword evidence="1" id="KW-0479">Metal-binding</keyword>
<feature type="compositionally biased region" description="Acidic residues" evidence="6">
    <location>
        <begin position="164"/>
        <end position="177"/>
    </location>
</feature>
<feature type="compositionally biased region" description="Polar residues" evidence="6">
    <location>
        <begin position="102"/>
        <end position="113"/>
    </location>
</feature>
<dbReference type="EMBL" id="CABPRJ010000501">
    <property type="protein sequence ID" value="VVC29909.1"/>
    <property type="molecule type" value="Genomic_DNA"/>
</dbReference>
<evidence type="ECO:0000256" key="2">
    <source>
        <dbReference type="ARBA" id="ARBA00022737"/>
    </source>
</evidence>
<evidence type="ECO:0000313" key="8">
    <source>
        <dbReference type="EMBL" id="VVC29909.1"/>
    </source>
</evidence>
<evidence type="ECO:0000256" key="1">
    <source>
        <dbReference type="ARBA" id="ARBA00022723"/>
    </source>
</evidence>
<gene>
    <name evidence="8" type="ORF">CINCED_3A012865</name>
</gene>
<keyword evidence="4" id="KW-0862">Zinc</keyword>
<evidence type="ECO:0000256" key="3">
    <source>
        <dbReference type="ARBA" id="ARBA00022771"/>
    </source>
</evidence>
<feature type="region of interest" description="Disordered" evidence="6">
    <location>
        <begin position="1"/>
        <end position="30"/>
    </location>
</feature>
<organism evidence="8 9">
    <name type="scientific">Cinara cedri</name>
    <dbReference type="NCBI Taxonomy" id="506608"/>
    <lineage>
        <taxon>Eukaryota</taxon>
        <taxon>Metazoa</taxon>
        <taxon>Ecdysozoa</taxon>
        <taxon>Arthropoda</taxon>
        <taxon>Hexapoda</taxon>
        <taxon>Insecta</taxon>
        <taxon>Pterygota</taxon>
        <taxon>Neoptera</taxon>
        <taxon>Paraneoptera</taxon>
        <taxon>Hemiptera</taxon>
        <taxon>Sternorrhyncha</taxon>
        <taxon>Aphidomorpha</taxon>
        <taxon>Aphidoidea</taxon>
        <taxon>Aphididae</taxon>
        <taxon>Lachninae</taxon>
        <taxon>Cinara</taxon>
    </lineage>
</organism>
<protein>
    <submittedName>
        <fullName evidence="8">Zinc finger C2H2-type</fullName>
    </submittedName>
</protein>
<proteinExistence type="predicted"/>
<dbReference type="FunFam" id="3.30.160.60:FF:000100">
    <property type="entry name" value="Zinc finger 45-like"/>
    <property type="match status" value="1"/>
</dbReference>
<evidence type="ECO:0000256" key="5">
    <source>
        <dbReference type="PROSITE-ProRule" id="PRU00042"/>
    </source>
</evidence>
<dbReference type="Gene3D" id="3.30.160.60">
    <property type="entry name" value="Classic Zinc Finger"/>
    <property type="match status" value="1"/>
</dbReference>
<dbReference type="SUPFAM" id="SSF57667">
    <property type="entry name" value="beta-beta-alpha zinc fingers"/>
    <property type="match status" value="1"/>
</dbReference>
<dbReference type="InterPro" id="IPR036236">
    <property type="entry name" value="Znf_C2H2_sf"/>
</dbReference>
<feature type="region of interest" description="Disordered" evidence="6">
    <location>
        <begin position="80"/>
        <end position="149"/>
    </location>
</feature>
<keyword evidence="3 5" id="KW-0863">Zinc-finger</keyword>
<feature type="domain" description="C2H2-type" evidence="7">
    <location>
        <begin position="226"/>
        <end position="253"/>
    </location>
</feature>
<feature type="compositionally biased region" description="Low complexity" evidence="6">
    <location>
        <begin position="1"/>
        <end position="20"/>
    </location>
</feature>
<evidence type="ECO:0000313" key="9">
    <source>
        <dbReference type="Proteomes" id="UP000325440"/>
    </source>
</evidence>
<sequence length="302" mass="34654">MDMNTTPSTSNIQQQTQTTIMDAQNSPSISNYPRITEFEREPEANGYNFSKDVKAEPIDDSYNIEQTMANYPRITEFEREPEANGYNFSKDVKAEPIDDSYNIEQTMANPTRTIESEEDSDESENESEQTTGRPTRTIESEKDSDESENVMEQLLANLKRIFESEEDSDESENELEETTAKQNCSPKQADEEINVIDGLVNESSNTSDTPLEVASYIETQFERKYYTCANCAKSYNLKSTLKRHIKIHSVKNPYPCKVHNKTCTDVVTNKARPRRSVKPPIHLNDYVWCSTADKKNKHRTKH</sequence>
<keyword evidence="9" id="KW-1185">Reference proteome</keyword>
<reference evidence="8 9" key="1">
    <citation type="submission" date="2019-08" db="EMBL/GenBank/DDBJ databases">
        <authorList>
            <person name="Alioto T."/>
            <person name="Alioto T."/>
            <person name="Gomez Garrido J."/>
        </authorList>
    </citation>
    <scope>NUCLEOTIDE SEQUENCE [LARGE SCALE GENOMIC DNA]</scope>
</reference>
<keyword evidence="2" id="KW-0677">Repeat</keyword>
<feature type="compositionally biased region" description="Acidic residues" evidence="6">
    <location>
        <begin position="116"/>
        <end position="127"/>
    </location>
</feature>
<dbReference type="PROSITE" id="PS00028">
    <property type="entry name" value="ZINC_FINGER_C2H2_1"/>
    <property type="match status" value="1"/>
</dbReference>